<keyword evidence="4" id="KW-1185">Reference proteome</keyword>
<evidence type="ECO:0000313" key="4">
    <source>
        <dbReference type="Proteomes" id="UP000078046"/>
    </source>
</evidence>
<evidence type="ECO:0000256" key="1">
    <source>
        <dbReference type="PROSITE-ProRule" id="PRU00135"/>
    </source>
</evidence>
<dbReference type="Gene3D" id="2.60.120.10">
    <property type="entry name" value="Jelly Rolls"/>
    <property type="match status" value="1"/>
</dbReference>
<dbReference type="SUPFAM" id="SSF48366">
    <property type="entry name" value="Ras GEF"/>
    <property type="match status" value="1"/>
</dbReference>
<dbReference type="InterPro" id="IPR000651">
    <property type="entry name" value="Ras-like_Gua-exchang_fac_N"/>
</dbReference>
<feature type="domain" description="N-terminal Ras-GEF" evidence="2">
    <location>
        <begin position="174"/>
        <end position="291"/>
    </location>
</feature>
<dbReference type="AlphaFoldDB" id="A0A177AR94"/>
<dbReference type="GO" id="GO:0005085">
    <property type="term" value="F:guanyl-nucleotide exchange factor activity"/>
    <property type="evidence" value="ECO:0007669"/>
    <property type="project" value="UniProtKB-KW"/>
</dbReference>
<evidence type="ECO:0000313" key="3">
    <source>
        <dbReference type="EMBL" id="OAF64537.1"/>
    </source>
</evidence>
<comment type="caution">
    <text evidence="3">The sequence shown here is derived from an EMBL/GenBank/DDBJ whole genome shotgun (WGS) entry which is preliminary data.</text>
</comment>
<evidence type="ECO:0000259" key="2">
    <source>
        <dbReference type="PROSITE" id="PS50212"/>
    </source>
</evidence>
<keyword evidence="1" id="KW-0344">Guanine-nucleotide releasing factor</keyword>
<dbReference type="Gene3D" id="1.20.870.10">
    <property type="entry name" value="Son of sevenless (SoS) protein Chain: S domain 1"/>
    <property type="match status" value="1"/>
</dbReference>
<name>A0A177AR94_9BILA</name>
<reference evidence="3 4" key="1">
    <citation type="submission" date="2016-04" db="EMBL/GenBank/DDBJ databases">
        <title>The genome of Intoshia linei affirms orthonectids as highly simplified spiralians.</title>
        <authorList>
            <person name="Mikhailov K.V."/>
            <person name="Slusarev G.S."/>
            <person name="Nikitin M.A."/>
            <person name="Logacheva M.D."/>
            <person name="Penin A."/>
            <person name="Aleoshin V."/>
            <person name="Panchin Y.V."/>
        </authorList>
    </citation>
    <scope>NUCLEOTIDE SEQUENCE [LARGE SCALE GENOMIC DNA]</scope>
    <source>
        <strain evidence="3">Intl2013</strain>
        <tissue evidence="3">Whole animal</tissue>
    </source>
</reference>
<accession>A0A177AR94</accession>
<dbReference type="EMBL" id="LWCA01001765">
    <property type="protein sequence ID" value="OAF64537.1"/>
    <property type="molecule type" value="Genomic_DNA"/>
</dbReference>
<proteinExistence type="predicted"/>
<dbReference type="PROSITE" id="PS50212">
    <property type="entry name" value="RASGEF_NTER"/>
    <property type="match status" value="1"/>
</dbReference>
<dbReference type="OrthoDB" id="21144at2759"/>
<dbReference type="InterPro" id="IPR018490">
    <property type="entry name" value="cNMP-bd_dom_sf"/>
</dbReference>
<dbReference type="InterPro" id="IPR023578">
    <property type="entry name" value="Ras_GEF_dom_sf"/>
</dbReference>
<protein>
    <recommendedName>
        <fullName evidence="2">N-terminal Ras-GEF domain-containing protein</fullName>
    </recommendedName>
</protein>
<dbReference type="SUPFAM" id="SSF51206">
    <property type="entry name" value="cAMP-binding domain-like"/>
    <property type="match status" value="1"/>
</dbReference>
<gene>
    <name evidence="3" type="ORF">A3Q56_07754</name>
</gene>
<sequence length="411" mass="48247">MNDLNLKTKESALFALNSLPDSRTNLQTNCIKEYFKQFEFFNDKNDEFVYKYAATAVLAVTEITGCDILRDNEEYDSWCILLHGFCENVFNGMVEHYQPGKVFGIISEDTNRCKYHKGNLRTLEKLCIFACIPAYNVDIIYSIQLKNSREILEENKIVAVTIEDNCGKDDLNKSGITLANATEEFLIKSLFDEKDTYNMESFYYHFLLTYKIFLPNIVNLCKFIENSLELNKSVEKIFQFVYHWVDFHFEDFETNLNLINFLNKFIDLFKKISSPVCHYDEMLLELCSVKASIIDFKLVFDSQNCKKDYKFLVDTNGNYKKLFILSSNTNLVDLKGFEIISINSINVMNMDFKSLLSIQYLNSSEMNLQIRYNFLDINKMQDEYWLIHSNEVPCQYDDKCCHSFVILYIML</sequence>
<dbReference type="Proteomes" id="UP000078046">
    <property type="component" value="Unassembled WGS sequence"/>
</dbReference>
<dbReference type="InterPro" id="IPR014710">
    <property type="entry name" value="RmlC-like_jellyroll"/>
</dbReference>
<organism evidence="3 4">
    <name type="scientific">Intoshia linei</name>
    <dbReference type="NCBI Taxonomy" id="1819745"/>
    <lineage>
        <taxon>Eukaryota</taxon>
        <taxon>Metazoa</taxon>
        <taxon>Spiralia</taxon>
        <taxon>Lophotrochozoa</taxon>
        <taxon>Mesozoa</taxon>
        <taxon>Orthonectida</taxon>
        <taxon>Rhopaluridae</taxon>
        <taxon>Intoshia</taxon>
    </lineage>
</organism>